<evidence type="ECO:0000256" key="5">
    <source>
        <dbReference type="ARBA" id="ARBA00022989"/>
    </source>
</evidence>
<comment type="similarity">
    <text evidence="2">Belongs to the major facilitator superfamily.</text>
</comment>
<keyword evidence="4 7" id="KW-0812">Transmembrane</keyword>
<feature type="transmembrane region" description="Helical" evidence="7">
    <location>
        <begin position="30"/>
        <end position="50"/>
    </location>
</feature>
<dbReference type="Gene3D" id="1.20.1250.20">
    <property type="entry name" value="MFS general substrate transporter like domains"/>
    <property type="match status" value="1"/>
</dbReference>
<feature type="domain" description="Major facilitator superfamily (MFS) profile" evidence="8">
    <location>
        <begin position="35"/>
        <end position="520"/>
    </location>
</feature>
<keyword evidence="6 7" id="KW-0472">Membrane</keyword>
<organism evidence="9 10">
    <name type="scientific">Anopheles epiroticus</name>
    <dbReference type="NCBI Taxonomy" id="199890"/>
    <lineage>
        <taxon>Eukaryota</taxon>
        <taxon>Metazoa</taxon>
        <taxon>Ecdysozoa</taxon>
        <taxon>Arthropoda</taxon>
        <taxon>Hexapoda</taxon>
        <taxon>Insecta</taxon>
        <taxon>Pterygota</taxon>
        <taxon>Neoptera</taxon>
        <taxon>Endopterygota</taxon>
        <taxon>Diptera</taxon>
        <taxon>Nematocera</taxon>
        <taxon>Culicoidea</taxon>
        <taxon>Culicidae</taxon>
        <taxon>Anophelinae</taxon>
        <taxon>Anopheles</taxon>
    </lineage>
</organism>
<keyword evidence="5 7" id="KW-1133">Transmembrane helix</keyword>
<feature type="transmembrane region" description="Helical" evidence="7">
    <location>
        <begin position="132"/>
        <end position="149"/>
    </location>
</feature>
<dbReference type="PROSITE" id="PS50850">
    <property type="entry name" value="MFS"/>
    <property type="match status" value="1"/>
</dbReference>
<dbReference type="Pfam" id="PF00083">
    <property type="entry name" value="Sugar_tr"/>
    <property type="match status" value="1"/>
</dbReference>
<evidence type="ECO:0000256" key="4">
    <source>
        <dbReference type="ARBA" id="ARBA00022692"/>
    </source>
</evidence>
<evidence type="ECO:0000256" key="6">
    <source>
        <dbReference type="ARBA" id="ARBA00023136"/>
    </source>
</evidence>
<proteinExistence type="inferred from homology"/>
<evidence type="ECO:0000259" key="8">
    <source>
        <dbReference type="PROSITE" id="PS50850"/>
    </source>
</evidence>
<evidence type="ECO:0000256" key="2">
    <source>
        <dbReference type="ARBA" id="ARBA00008335"/>
    </source>
</evidence>
<feature type="transmembrane region" description="Helical" evidence="7">
    <location>
        <begin position="466"/>
        <end position="490"/>
    </location>
</feature>
<dbReference type="Pfam" id="PF07690">
    <property type="entry name" value="MFS_1"/>
    <property type="match status" value="1"/>
</dbReference>
<feature type="transmembrane region" description="Helical" evidence="7">
    <location>
        <begin position="496"/>
        <end position="519"/>
    </location>
</feature>
<feature type="transmembrane region" description="Helical" evidence="7">
    <location>
        <begin position="410"/>
        <end position="428"/>
    </location>
</feature>
<feature type="transmembrane region" description="Helical" evidence="7">
    <location>
        <begin position="308"/>
        <end position="328"/>
    </location>
</feature>
<accession>A0A182P4D5</accession>
<evidence type="ECO:0000256" key="7">
    <source>
        <dbReference type="SAM" id="Phobius"/>
    </source>
</evidence>
<feature type="transmembrane region" description="Helical" evidence="7">
    <location>
        <begin position="204"/>
        <end position="223"/>
    </location>
</feature>
<dbReference type="InterPro" id="IPR036259">
    <property type="entry name" value="MFS_trans_sf"/>
</dbReference>
<dbReference type="GO" id="GO:0016020">
    <property type="term" value="C:membrane"/>
    <property type="evidence" value="ECO:0007669"/>
    <property type="project" value="UniProtKB-SubCell"/>
</dbReference>
<sequence>MEGPPIESKNLPPAEVRPVKLEEAFFMTKFGLYNLVLIAISGIILAAVLLETLGISYVLPVAECDLLLTTREKGVLSAISFAGIICSSHLWGFLADTRGRRAIIMPTLFLAFASSALSSLTTNFWVITVMRFLTGFFISGPSATIYAYLGEFHGKRNCSRAIMGASFVFGVGSILLPLIAWSIINQEWEFTIPLLDIVYRPWRLFLVVCALPSLIAALALLRLPESPKYLLSRGREQETIAVLCSMHRWNVGRKKASLRLTGVLQETEAQQTKVRREETASKSVVGLLRQMWHQTAPLFMGSYLKRTAIVCVLQFGIYLTSSGMYMFFPDILNRIAEQQGRGVERTTVCNAVYATRFDILELATGNRTSDVCHQKLDISAYEHSFVLEAIYALGFAVIGLVINAIGRLPILVFVFVVCGTCGVLIVFIDLPLLAIWFYLILLTCGFCISVVNACTVDLYPTNLRAMAVCISLMFGRLGSIVGSNLVGFLLDTHCELTFWISGLLLVGCGVLSFFIPNIYKRNVSEGRISVSSR</sequence>
<reference evidence="10" key="1">
    <citation type="submission" date="2013-03" db="EMBL/GenBank/DDBJ databases">
        <title>The Genome Sequence of Anopheles epiroticus epiroticus2.</title>
        <authorList>
            <consortium name="The Broad Institute Genomics Platform"/>
            <person name="Neafsey D.E."/>
            <person name="Howell P."/>
            <person name="Walker B."/>
            <person name="Young S.K."/>
            <person name="Zeng Q."/>
            <person name="Gargeya S."/>
            <person name="Fitzgerald M."/>
            <person name="Haas B."/>
            <person name="Abouelleil A."/>
            <person name="Allen A.W."/>
            <person name="Alvarado L."/>
            <person name="Arachchi H.M."/>
            <person name="Berlin A.M."/>
            <person name="Chapman S.B."/>
            <person name="Gainer-Dewar J."/>
            <person name="Goldberg J."/>
            <person name="Griggs A."/>
            <person name="Gujja S."/>
            <person name="Hansen M."/>
            <person name="Howarth C."/>
            <person name="Imamovic A."/>
            <person name="Ireland A."/>
            <person name="Larimer J."/>
            <person name="McCowan C."/>
            <person name="Murphy C."/>
            <person name="Pearson M."/>
            <person name="Poon T.W."/>
            <person name="Priest M."/>
            <person name="Roberts A."/>
            <person name="Saif S."/>
            <person name="Shea T."/>
            <person name="Sisk P."/>
            <person name="Sykes S."/>
            <person name="Wortman J."/>
            <person name="Nusbaum C."/>
            <person name="Birren B."/>
        </authorList>
    </citation>
    <scope>NUCLEOTIDE SEQUENCE [LARGE SCALE GENOMIC DNA]</scope>
    <source>
        <strain evidence="10">Epiroticus2</strain>
    </source>
</reference>
<evidence type="ECO:0000256" key="3">
    <source>
        <dbReference type="ARBA" id="ARBA00022448"/>
    </source>
</evidence>
<keyword evidence="10" id="KW-1185">Reference proteome</keyword>
<protein>
    <recommendedName>
        <fullName evidence="8">Major facilitator superfamily (MFS) profile domain-containing protein</fullName>
    </recommendedName>
</protein>
<evidence type="ECO:0000313" key="10">
    <source>
        <dbReference type="Proteomes" id="UP000075885"/>
    </source>
</evidence>
<name>A0A182P4D5_9DIPT</name>
<comment type="subcellular location">
    <subcellularLocation>
        <location evidence="1">Membrane</location>
        <topology evidence="1">Multi-pass membrane protein</topology>
    </subcellularLocation>
</comment>
<dbReference type="STRING" id="199890.A0A182P4D5"/>
<dbReference type="InterPro" id="IPR020846">
    <property type="entry name" value="MFS_dom"/>
</dbReference>
<dbReference type="Proteomes" id="UP000075885">
    <property type="component" value="Unassembled WGS sequence"/>
</dbReference>
<feature type="transmembrane region" description="Helical" evidence="7">
    <location>
        <begin position="434"/>
        <end position="454"/>
    </location>
</feature>
<evidence type="ECO:0000256" key="1">
    <source>
        <dbReference type="ARBA" id="ARBA00004141"/>
    </source>
</evidence>
<keyword evidence="3" id="KW-0813">Transport</keyword>
<dbReference type="SUPFAM" id="SSF103473">
    <property type="entry name" value="MFS general substrate transporter"/>
    <property type="match status" value="1"/>
</dbReference>
<evidence type="ECO:0000313" key="9">
    <source>
        <dbReference type="EnsemblMetazoa" id="AEPI001771-PA"/>
    </source>
</evidence>
<dbReference type="GO" id="GO:0022857">
    <property type="term" value="F:transmembrane transporter activity"/>
    <property type="evidence" value="ECO:0007669"/>
    <property type="project" value="InterPro"/>
</dbReference>
<dbReference type="PANTHER" id="PTHR23511">
    <property type="entry name" value="SYNAPTIC VESICLE GLYCOPROTEIN 2"/>
    <property type="match status" value="1"/>
</dbReference>
<feature type="transmembrane region" description="Helical" evidence="7">
    <location>
        <begin position="385"/>
        <end position="403"/>
    </location>
</feature>
<feature type="transmembrane region" description="Helical" evidence="7">
    <location>
        <begin position="107"/>
        <end position="126"/>
    </location>
</feature>
<feature type="transmembrane region" description="Helical" evidence="7">
    <location>
        <begin position="75"/>
        <end position="95"/>
    </location>
</feature>
<dbReference type="EnsemblMetazoa" id="AEPI001771-RA">
    <property type="protein sequence ID" value="AEPI001771-PA"/>
    <property type="gene ID" value="AEPI001771"/>
</dbReference>
<dbReference type="VEuPathDB" id="VectorBase:AEPI001771"/>
<reference evidence="9" key="2">
    <citation type="submission" date="2020-05" db="UniProtKB">
        <authorList>
            <consortium name="EnsemblMetazoa"/>
        </authorList>
    </citation>
    <scope>IDENTIFICATION</scope>
    <source>
        <strain evidence="9">Epiroticus2</strain>
    </source>
</reference>
<feature type="transmembrane region" description="Helical" evidence="7">
    <location>
        <begin position="161"/>
        <end position="184"/>
    </location>
</feature>
<dbReference type="InterPro" id="IPR005828">
    <property type="entry name" value="MFS_sugar_transport-like"/>
</dbReference>
<dbReference type="AlphaFoldDB" id="A0A182P4D5"/>
<dbReference type="InterPro" id="IPR011701">
    <property type="entry name" value="MFS"/>
</dbReference>
<dbReference type="PANTHER" id="PTHR23511:SF37">
    <property type="entry name" value="MAJOR FACILITATOR SUPERFAMILY (MFS) PROFILE DOMAIN-CONTAINING PROTEIN-RELATED"/>
    <property type="match status" value="1"/>
</dbReference>